<protein>
    <submittedName>
        <fullName evidence="1">Uncharacterized protein</fullName>
    </submittedName>
</protein>
<name>A0A382HXL5_9ZZZZ</name>
<proteinExistence type="predicted"/>
<reference evidence="1" key="1">
    <citation type="submission" date="2018-05" db="EMBL/GenBank/DDBJ databases">
        <authorList>
            <person name="Lanie J.A."/>
            <person name="Ng W.-L."/>
            <person name="Kazmierczak K.M."/>
            <person name="Andrzejewski T.M."/>
            <person name="Davidsen T.M."/>
            <person name="Wayne K.J."/>
            <person name="Tettelin H."/>
            <person name="Glass J.I."/>
            <person name="Rusch D."/>
            <person name="Podicherti R."/>
            <person name="Tsui H.-C.T."/>
            <person name="Winkler M.E."/>
        </authorList>
    </citation>
    <scope>NUCLEOTIDE SEQUENCE</scope>
</reference>
<organism evidence="1">
    <name type="scientific">marine metagenome</name>
    <dbReference type="NCBI Taxonomy" id="408172"/>
    <lineage>
        <taxon>unclassified sequences</taxon>
        <taxon>metagenomes</taxon>
        <taxon>ecological metagenomes</taxon>
    </lineage>
</organism>
<sequence length="72" mass="8280">MFFITKSSNLLALFKIIKTIMAGKSRKIGHSSRYCEYGGIIHRVIVLIEIGMRRRMSSCDVRVRISAQLSKY</sequence>
<dbReference type="EMBL" id="UINC01063580">
    <property type="protein sequence ID" value="SVB91353.1"/>
    <property type="molecule type" value="Genomic_DNA"/>
</dbReference>
<evidence type="ECO:0000313" key="1">
    <source>
        <dbReference type="EMBL" id="SVB91353.1"/>
    </source>
</evidence>
<dbReference type="AlphaFoldDB" id="A0A382HXL5"/>
<accession>A0A382HXL5</accession>
<gene>
    <name evidence="1" type="ORF">METZ01_LOCUS244207</name>
</gene>